<dbReference type="AlphaFoldDB" id="A0AAD4KSY6"/>
<dbReference type="InterPro" id="IPR011990">
    <property type="entry name" value="TPR-like_helical_dom_sf"/>
</dbReference>
<dbReference type="RefSeq" id="XP_046072709.1">
    <property type="nucleotide sequence ID" value="XM_046221816.1"/>
</dbReference>
<evidence type="ECO:0000313" key="1">
    <source>
        <dbReference type="EMBL" id="KAH8698008.1"/>
    </source>
</evidence>
<organism evidence="1 2">
    <name type="scientific">Talaromyces proteolyticus</name>
    <dbReference type="NCBI Taxonomy" id="1131652"/>
    <lineage>
        <taxon>Eukaryota</taxon>
        <taxon>Fungi</taxon>
        <taxon>Dikarya</taxon>
        <taxon>Ascomycota</taxon>
        <taxon>Pezizomycotina</taxon>
        <taxon>Eurotiomycetes</taxon>
        <taxon>Eurotiomycetidae</taxon>
        <taxon>Eurotiales</taxon>
        <taxon>Trichocomaceae</taxon>
        <taxon>Talaromyces</taxon>
        <taxon>Talaromyces sect. Bacilispori</taxon>
    </lineage>
</organism>
<evidence type="ECO:0008006" key="3">
    <source>
        <dbReference type="Google" id="ProtNLM"/>
    </source>
</evidence>
<comment type="caution">
    <text evidence="1">The sequence shown here is derived from an EMBL/GenBank/DDBJ whole genome shotgun (WGS) entry which is preliminary data.</text>
</comment>
<dbReference type="Gene3D" id="1.25.40.10">
    <property type="entry name" value="Tetratricopeptide repeat domain"/>
    <property type="match status" value="1"/>
</dbReference>
<dbReference type="EMBL" id="JAJTJA010000006">
    <property type="protein sequence ID" value="KAH8698008.1"/>
    <property type="molecule type" value="Genomic_DNA"/>
</dbReference>
<keyword evidence="2" id="KW-1185">Reference proteome</keyword>
<accession>A0AAD4KSY6</accession>
<name>A0AAD4KSY6_9EURO</name>
<evidence type="ECO:0000313" key="2">
    <source>
        <dbReference type="Proteomes" id="UP001201262"/>
    </source>
</evidence>
<sequence length="49" mass="5734">STYQKQGQWKETEELFVQVMETSLKVLDGEHPYILSSMANLVLIYWNQG</sequence>
<protein>
    <recommendedName>
        <fullName evidence="3">Kinesin light chain</fullName>
    </recommendedName>
</protein>
<proteinExistence type="predicted"/>
<dbReference type="Pfam" id="PF13374">
    <property type="entry name" value="TPR_10"/>
    <property type="match status" value="1"/>
</dbReference>
<dbReference type="Proteomes" id="UP001201262">
    <property type="component" value="Unassembled WGS sequence"/>
</dbReference>
<dbReference type="GeneID" id="70252103"/>
<gene>
    <name evidence="1" type="ORF">BGW36DRAFT_450833</name>
</gene>
<feature type="non-terminal residue" evidence="1">
    <location>
        <position position="1"/>
    </location>
</feature>
<reference evidence="1" key="1">
    <citation type="submission" date="2021-12" db="EMBL/GenBank/DDBJ databases">
        <title>Convergent genome expansion in fungi linked to evolution of root-endophyte symbiosis.</title>
        <authorList>
            <consortium name="DOE Joint Genome Institute"/>
            <person name="Ke Y.-H."/>
            <person name="Bonito G."/>
            <person name="Liao H.-L."/>
            <person name="Looney B."/>
            <person name="Rojas-Flechas A."/>
            <person name="Nash J."/>
            <person name="Hameed K."/>
            <person name="Schadt C."/>
            <person name="Martin F."/>
            <person name="Crous P.W."/>
            <person name="Miettinen O."/>
            <person name="Magnuson J.K."/>
            <person name="Labbe J."/>
            <person name="Jacobson D."/>
            <person name="Doktycz M.J."/>
            <person name="Veneault-Fourrey C."/>
            <person name="Kuo A."/>
            <person name="Mondo S."/>
            <person name="Calhoun S."/>
            <person name="Riley R."/>
            <person name="Ohm R."/>
            <person name="LaButti K."/>
            <person name="Andreopoulos B."/>
            <person name="Pangilinan J."/>
            <person name="Nolan M."/>
            <person name="Tritt A."/>
            <person name="Clum A."/>
            <person name="Lipzen A."/>
            <person name="Daum C."/>
            <person name="Barry K."/>
            <person name="Grigoriev I.V."/>
            <person name="Vilgalys R."/>
        </authorList>
    </citation>
    <scope>NUCLEOTIDE SEQUENCE</scope>
    <source>
        <strain evidence="1">PMI_201</strain>
    </source>
</reference>